<evidence type="ECO:0000313" key="9">
    <source>
        <dbReference type="EMBL" id="PTL36712.1"/>
    </source>
</evidence>
<dbReference type="GO" id="GO:0008446">
    <property type="term" value="F:GDP-mannose 4,6-dehydratase activity"/>
    <property type="evidence" value="ECO:0007669"/>
    <property type="project" value="UniProtKB-UniRule"/>
</dbReference>
<comment type="cofactor">
    <cofactor evidence="2 7">
        <name>NADP(+)</name>
        <dbReference type="ChEBI" id="CHEBI:58349"/>
    </cofactor>
</comment>
<comment type="similarity">
    <text evidence="3 7">Belongs to the NAD(P)-dependent epimerase/dehydratase family. GDP-mannose 4,6-dehydratase subfamily.</text>
</comment>
<keyword evidence="7" id="KW-0521">NADP</keyword>
<evidence type="ECO:0000256" key="1">
    <source>
        <dbReference type="ARBA" id="ARBA00000188"/>
    </source>
</evidence>
<proteinExistence type="inferred from homology"/>
<evidence type="ECO:0000256" key="3">
    <source>
        <dbReference type="ARBA" id="ARBA00009263"/>
    </source>
</evidence>
<organism evidence="9 10">
    <name type="scientific">Candidatus Methylomirabilis limnetica</name>
    <dbReference type="NCBI Taxonomy" id="2033718"/>
    <lineage>
        <taxon>Bacteria</taxon>
        <taxon>Candidatus Methylomirabilota</taxon>
        <taxon>Candidatus Methylomirabilia</taxon>
        <taxon>Candidatus Methylomirabilales</taxon>
        <taxon>Candidatus Methylomirabilaceae</taxon>
        <taxon>Candidatus Methylomirabilis</taxon>
    </lineage>
</organism>
<dbReference type="OrthoDB" id="9779041at2"/>
<reference evidence="9 10" key="1">
    <citation type="submission" date="2017-09" db="EMBL/GenBank/DDBJ databases">
        <title>Bloom of a denitrifying methanotroph, Candidatus Methylomirabilis limnetica, in a deep stratified lake.</title>
        <authorList>
            <person name="Graf J.S."/>
            <person name="Marchant H.K."/>
            <person name="Tienken D."/>
            <person name="Hach P.F."/>
            <person name="Brand A."/>
            <person name="Schubert C.J."/>
            <person name="Kuypers M.M."/>
            <person name="Milucka J."/>
        </authorList>
    </citation>
    <scope>NUCLEOTIDE SEQUENCE [LARGE SCALE GENOMIC DNA]</scope>
    <source>
        <strain evidence="9 10">Zug</strain>
    </source>
</reference>
<evidence type="ECO:0000256" key="6">
    <source>
        <dbReference type="ARBA" id="ARBA00059383"/>
    </source>
</evidence>
<sequence>MPTAIITGITGQDGSYLAELLLAKGYTVHGLIRRASTFHTERIEHLYQDPHDPLARIVLHYGDLSDSSQLTNLFYEVRPDEVYHLGAQSHVRVSFDMPDYTGDITGLGAVRLLEAIRKSGVGCRIYQASSSEMYGDAPAPQNEQSRFQPRSPYAAAKLYAYWMVRNYREGYGLFACNGIMFNHESPRRGETFVTRKITRAVSAILAGRQKTLFLGNLEARRDWGFAPEYVEGMWLMLQQEAPCDLVFGTGETHSVREFVEEAFGYVNLDWREYVAEDPRYLRPTEVPLLLADPSEAKRRLGWEPGITFRDLVRIMMDADLEAAGLPAPGEGKRCLTDGRLAWLRKP</sequence>
<dbReference type="EC" id="4.2.1.47" evidence="4 7"/>
<evidence type="ECO:0000256" key="2">
    <source>
        <dbReference type="ARBA" id="ARBA00001937"/>
    </source>
</evidence>
<dbReference type="Proteomes" id="UP000241436">
    <property type="component" value="Unassembled WGS sequence"/>
</dbReference>
<dbReference type="AlphaFoldDB" id="A0A2T4U054"/>
<comment type="caution">
    <text evidence="7">Lacks conserved residue(s) required for the propagation of feature annotation.</text>
</comment>
<dbReference type="GO" id="GO:0070401">
    <property type="term" value="F:NADP+ binding"/>
    <property type="evidence" value="ECO:0007669"/>
    <property type="project" value="UniProtKB-UniRule"/>
</dbReference>
<dbReference type="InterPro" id="IPR036291">
    <property type="entry name" value="NAD(P)-bd_dom_sf"/>
</dbReference>
<dbReference type="GO" id="GO:0042351">
    <property type="term" value="P:'de novo' GDP-L-fucose biosynthetic process"/>
    <property type="evidence" value="ECO:0007669"/>
    <property type="project" value="TreeGrafter"/>
</dbReference>
<reference evidence="10" key="2">
    <citation type="journal article" date="2018" name="Environ. Microbiol.">
        <title>Bloom of a denitrifying methanotroph, 'Candidatus Methylomirabilis limnetica', in a deep stratified lake.</title>
        <authorList>
            <person name="Graf J.S."/>
            <person name="Mayr M.J."/>
            <person name="Marchant H.K."/>
            <person name="Tienken D."/>
            <person name="Hach P.F."/>
            <person name="Brand A."/>
            <person name="Schubert C.J."/>
            <person name="Kuypers M.M."/>
            <person name="Milucka J."/>
        </authorList>
    </citation>
    <scope>NUCLEOTIDE SEQUENCE [LARGE SCALE GENOMIC DNA]</scope>
    <source>
        <strain evidence="10">Zug</strain>
    </source>
</reference>
<comment type="caution">
    <text evidence="9">The sequence shown here is derived from an EMBL/GenBank/DDBJ whole genome shotgun (WGS) entry which is preliminary data.</text>
</comment>
<dbReference type="NCBIfam" id="TIGR01472">
    <property type="entry name" value="gmd"/>
    <property type="match status" value="1"/>
</dbReference>
<dbReference type="EMBL" id="NVQC01000013">
    <property type="protein sequence ID" value="PTL36712.1"/>
    <property type="molecule type" value="Genomic_DNA"/>
</dbReference>
<dbReference type="RefSeq" id="WP_107561466.1">
    <property type="nucleotide sequence ID" value="NZ_NVQC01000013.1"/>
</dbReference>
<evidence type="ECO:0000256" key="5">
    <source>
        <dbReference type="ARBA" id="ARBA00023239"/>
    </source>
</evidence>
<dbReference type="PANTHER" id="PTHR43715">
    <property type="entry name" value="GDP-MANNOSE 4,6-DEHYDRATASE"/>
    <property type="match status" value="1"/>
</dbReference>
<dbReference type="InterPro" id="IPR006368">
    <property type="entry name" value="GDP_Man_deHydtase"/>
</dbReference>
<name>A0A2T4U054_9BACT</name>
<dbReference type="HAMAP" id="MF_00955">
    <property type="entry name" value="GDP_Man_dehydratase"/>
    <property type="match status" value="1"/>
</dbReference>
<dbReference type="Pfam" id="PF16363">
    <property type="entry name" value="GDP_Man_Dehyd"/>
    <property type="match status" value="1"/>
</dbReference>
<accession>A0A2T4U054</accession>
<dbReference type="Gene3D" id="3.40.50.720">
    <property type="entry name" value="NAD(P)-binding Rossmann-like Domain"/>
    <property type="match status" value="1"/>
</dbReference>
<comment type="catalytic activity">
    <reaction evidence="1 7">
        <text>GDP-alpha-D-mannose = GDP-4-dehydro-alpha-D-rhamnose + H2O</text>
        <dbReference type="Rhea" id="RHEA:23820"/>
        <dbReference type="ChEBI" id="CHEBI:15377"/>
        <dbReference type="ChEBI" id="CHEBI:57527"/>
        <dbReference type="ChEBI" id="CHEBI:57964"/>
        <dbReference type="EC" id="4.2.1.47"/>
    </reaction>
</comment>
<evidence type="ECO:0000256" key="7">
    <source>
        <dbReference type="HAMAP-Rule" id="MF_00955"/>
    </source>
</evidence>
<dbReference type="CDD" id="cd05260">
    <property type="entry name" value="GDP_MD_SDR_e"/>
    <property type="match status" value="1"/>
</dbReference>
<keyword evidence="10" id="KW-1185">Reference proteome</keyword>
<evidence type="ECO:0000313" key="10">
    <source>
        <dbReference type="Proteomes" id="UP000241436"/>
    </source>
</evidence>
<evidence type="ECO:0000256" key="4">
    <source>
        <dbReference type="ARBA" id="ARBA00011989"/>
    </source>
</evidence>
<dbReference type="SUPFAM" id="SSF51735">
    <property type="entry name" value="NAD(P)-binding Rossmann-fold domains"/>
    <property type="match status" value="1"/>
</dbReference>
<keyword evidence="5 7" id="KW-0456">Lyase</keyword>
<comment type="function">
    <text evidence="6 7">Catalyzes the conversion of GDP-D-mannose to GDP-4-dehydro-6-deoxy-D-mannose.</text>
</comment>
<gene>
    <name evidence="7 9" type="primary">gmd</name>
    <name evidence="9" type="ORF">CLG94_03305</name>
</gene>
<protein>
    <recommendedName>
        <fullName evidence="4 7">GDP-mannose 4,6-dehydratase</fullName>
        <ecNumber evidence="4 7">4.2.1.47</ecNumber>
    </recommendedName>
    <alternativeName>
        <fullName evidence="7">GDP-D-mannose dehydratase</fullName>
    </alternativeName>
</protein>
<dbReference type="Gene3D" id="3.90.25.10">
    <property type="entry name" value="UDP-galactose 4-epimerase, domain 1"/>
    <property type="match status" value="1"/>
</dbReference>
<dbReference type="InterPro" id="IPR016040">
    <property type="entry name" value="NAD(P)-bd_dom"/>
</dbReference>
<dbReference type="PANTHER" id="PTHR43715:SF1">
    <property type="entry name" value="GDP-MANNOSE 4,6 DEHYDRATASE"/>
    <property type="match status" value="1"/>
</dbReference>
<feature type="domain" description="NAD(P)-binding" evidence="8">
    <location>
        <begin position="5"/>
        <end position="315"/>
    </location>
</feature>
<evidence type="ECO:0000259" key="8">
    <source>
        <dbReference type="Pfam" id="PF16363"/>
    </source>
</evidence>
<dbReference type="FunFam" id="3.40.50.720:FF:000924">
    <property type="entry name" value="GDP-mannose 4,6 dehydratase"/>
    <property type="match status" value="1"/>
</dbReference>